<feature type="compositionally biased region" description="Basic and acidic residues" evidence="1">
    <location>
        <begin position="104"/>
        <end position="136"/>
    </location>
</feature>
<feature type="region of interest" description="Disordered" evidence="1">
    <location>
        <begin position="1"/>
        <end position="213"/>
    </location>
</feature>
<proteinExistence type="predicted"/>
<dbReference type="Proteomes" id="UP001281731">
    <property type="component" value="Unassembled WGS sequence"/>
</dbReference>
<dbReference type="AlphaFoldDB" id="A0AAW9HMV3"/>
<evidence type="ECO:0000256" key="1">
    <source>
        <dbReference type="SAM" id="MobiDB-lite"/>
    </source>
</evidence>
<feature type="compositionally biased region" description="Polar residues" evidence="1">
    <location>
        <begin position="72"/>
        <end position="90"/>
    </location>
</feature>
<evidence type="ECO:0000313" key="3">
    <source>
        <dbReference type="EMBL" id="MDY5132944.1"/>
    </source>
</evidence>
<accession>A0AAW9HMV3</accession>
<comment type="caution">
    <text evidence="4">The sequence shown here is derived from an EMBL/GenBank/DDBJ whole genome shotgun (WGS) entry which is preliminary data.</text>
</comment>
<evidence type="ECO:0000313" key="4">
    <source>
        <dbReference type="EMBL" id="MDY5155211.1"/>
    </source>
</evidence>
<feature type="compositionally biased region" description="Basic and acidic residues" evidence="1">
    <location>
        <begin position="185"/>
        <end position="213"/>
    </location>
</feature>
<gene>
    <name evidence="4" type="ORF">R6G80_05660</name>
    <name evidence="3" type="ORF">R6G86_04185</name>
</gene>
<name>A0AAW9HMV3_9ACTO</name>
<keyword evidence="5" id="KW-1185">Reference proteome</keyword>
<feature type="compositionally biased region" description="Basic and acidic residues" evidence="1">
    <location>
        <begin position="1"/>
        <end position="15"/>
    </location>
</feature>
<feature type="compositionally biased region" description="Polar residues" evidence="1">
    <location>
        <begin position="138"/>
        <end position="155"/>
    </location>
</feature>
<dbReference type="Proteomes" id="UP001275049">
    <property type="component" value="Unassembled WGS sequence"/>
</dbReference>
<evidence type="ECO:0000256" key="2">
    <source>
        <dbReference type="SAM" id="Phobius"/>
    </source>
</evidence>
<keyword evidence="2" id="KW-0472">Membrane</keyword>
<evidence type="ECO:0000313" key="5">
    <source>
        <dbReference type="Proteomes" id="UP001275049"/>
    </source>
</evidence>
<keyword evidence="2" id="KW-0812">Transmembrane</keyword>
<dbReference type="EMBL" id="JAWNGC010000006">
    <property type="protein sequence ID" value="MDY5155211.1"/>
    <property type="molecule type" value="Genomic_DNA"/>
</dbReference>
<dbReference type="EMBL" id="JAWNGA010000005">
    <property type="protein sequence ID" value="MDY5132944.1"/>
    <property type="molecule type" value="Genomic_DNA"/>
</dbReference>
<sequence>MKDFRDEREERQERIARRRRAREARKERSATKSRNLSQEARQDKKAVKGVPGVKESQGSKNPRKIRGRGKSDVQNNSGAHFTDTTTNSSPKRGRKRPTVSSQEQDSRLEVLEASRRERASRFSERQKKYRRPRADENISGSQRRQRGVSDTNSSKTSRRNKTQVRDEDSRRRISGKAKQSGQFEHLPRTERVKRQRGEKNRALRDKNSYGGERIRLTAQERARLREEEEKKRARQAELNKRYLKILLALIVIVALILVGHYVLSRLSEQAKERSEKEETYFDVKECSQKYIHPEIIVKSKRAQGHPVNFDVTLKNISGTNPCSIDVGKKNLRLKVKTGDDVVFESAKCDAIPDSKVLLIDRDMTAKVPVTWGGYLTGCGTTGDAAKSGTYVAELEFVDNPSVKATESFHLY</sequence>
<protein>
    <submittedName>
        <fullName evidence="4">Uncharacterized protein</fullName>
    </submittedName>
</protein>
<keyword evidence="2" id="KW-1133">Transmembrane helix</keyword>
<organism evidence="4 6">
    <name type="scientific">Actinotignum urinale</name>
    <dbReference type="NCBI Taxonomy" id="190146"/>
    <lineage>
        <taxon>Bacteria</taxon>
        <taxon>Bacillati</taxon>
        <taxon>Actinomycetota</taxon>
        <taxon>Actinomycetes</taxon>
        <taxon>Actinomycetales</taxon>
        <taxon>Actinomycetaceae</taxon>
        <taxon>Actinotignum</taxon>
    </lineage>
</organism>
<dbReference type="RefSeq" id="WP_146002326.1">
    <property type="nucleotide sequence ID" value="NZ_CAMYCL010000005.1"/>
</dbReference>
<feature type="transmembrane region" description="Helical" evidence="2">
    <location>
        <begin position="242"/>
        <end position="263"/>
    </location>
</feature>
<reference evidence="4 5" key="1">
    <citation type="submission" date="2023-10" db="EMBL/GenBank/DDBJ databases">
        <title>Whole Genome based description of the genera Actinobaculum and Actinotignum reveals a complex phylogenetic relationship within the species included in the genus Actinotignum.</title>
        <authorList>
            <person name="Jensen C.S."/>
            <person name="Dargis R."/>
            <person name="Kemp M."/>
            <person name="Christensen J.J."/>
        </authorList>
    </citation>
    <scope>NUCLEOTIDE SEQUENCE</scope>
    <source>
        <strain evidence="4">SLA_B511</strain>
        <strain evidence="3 5">SLA_B974</strain>
    </source>
</reference>
<evidence type="ECO:0000313" key="6">
    <source>
        <dbReference type="Proteomes" id="UP001281731"/>
    </source>
</evidence>